<dbReference type="Pfam" id="PF00174">
    <property type="entry name" value="Oxidored_molyb"/>
    <property type="match status" value="1"/>
</dbReference>
<feature type="transmembrane region" description="Helical" evidence="1">
    <location>
        <begin position="81"/>
        <end position="100"/>
    </location>
</feature>
<protein>
    <recommendedName>
        <fullName evidence="2">Oxidoreductase molybdopterin-binding domain-containing protein</fullName>
    </recommendedName>
</protein>
<feature type="domain" description="Oxidoreductase molybdopterin-binding" evidence="2">
    <location>
        <begin position="210"/>
        <end position="355"/>
    </location>
</feature>
<dbReference type="SUPFAM" id="SSF56524">
    <property type="entry name" value="Oxidoreductase molybdopterin-binding domain"/>
    <property type="match status" value="1"/>
</dbReference>
<accession>A0A410MG52</accession>
<feature type="transmembrane region" description="Helical" evidence="1">
    <location>
        <begin position="120"/>
        <end position="138"/>
    </location>
</feature>
<dbReference type="PANTHER" id="PTHR43032">
    <property type="entry name" value="PROTEIN-METHIONINE-SULFOXIDE REDUCTASE"/>
    <property type="match status" value="1"/>
</dbReference>
<dbReference type="GO" id="GO:0022904">
    <property type="term" value="P:respiratory electron transport chain"/>
    <property type="evidence" value="ECO:0007669"/>
    <property type="project" value="InterPro"/>
</dbReference>
<dbReference type="Proteomes" id="UP000287756">
    <property type="component" value="Chromosome"/>
</dbReference>
<dbReference type="OrthoDB" id="9778777at2"/>
<evidence type="ECO:0000313" key="4">
    <source>
        <dbReference type="Proteomes" id="UP000287756"/>
    </source>
</evidence>
<evidence type="ECO:0000259" key="2">
    <source>
        <dbReference type="Pfam" id="PF00174"/>
    </source>
</evidence>
<dbReference type="GO" id="GO:0016020">
    <property type="term" value="C:membrane"/>
    <property type="evidence" value="ECO:0007669"/>
    <property type="project" value="InterPro"/>
</dbReference>
<keyword evidence="1" id="KW-1133">Transmembrane helix</keyword>
<organism evidence="3 4">
    <name type="scientific">Halobacillus litoralis</name>
    <dbReference type="NCBI Taxonomy" id="45668"/>
    <lineage>
        <taxon>Bacteria</taxon>
        <taxon>Bacillati</taxon>
        <taxon>Bacillota</taxon>
        <taxon>Bacilli</taxon>
        <taxon>Bacillales</taxon>
        <taxon>Bacillaceae</taxon>
        <taxon>Halobacillus</taxon>
    </lineage>
</organism>
<dbReference type="SUPFAM" id="SSF81342">
    <property type="entry name" value="Transmembrane di-heme cytochromes"/>
    <property type="match status" value="1"/>
</dbReference>
<gene>
    <name evidence="3" type="ORF">HLI_16485</name>
</gene>
<dbReference type="KEGG" id="hli:HLI_16485"/>
<feature type="transmembrane region" description="Helical" evidence="1">
    <location>
        <begin position="164"/>
        <end position="185"/>
    </location>
</feature>
<feature type="transmembrane region" description="Helical" evidence="1">
    <location>
        <begin position="12"/>
        <end position="28"/>
    </location>
</feature>
<keyword evidence="1" id="KW-0472">Membrane</keyword>
<dbReference type="InterPro" id="IPR000572">
    <property type="entry name" value="OxRdtase_Mopterin-bd_dom"/>
</dbReference>
<dbReference type="NCBIfam" id="TIGR01409">
    <property type="entry name" value="TAT_signal_seq"/>
    <property type="match status" value="1"/>
</dbReference>
<dbReference type="EMBL" id="CP026118">
    <property type="protein sequence ID" value="QAS53687.1"/>
    <property type="molecule type" value="Genomic_DNA"/>
</dbReference>
<proteinExistence type="predicted"/>
<reference evidence="3 4" key="1">
    <citation type="submission" date="2018-01" db="EMBL/GenBank/DDBJ databases">
        <title>The whole genome sequencing and assembly of Halobacillus litoralis ERB031 strain.</title>
        <authorList>
            <person name="Lee S.-J."/>
            <person name="Park M.-K."/>
            <person name="Kim J.-Y."/>
            <person name="Lee Y.-J."/>
            <person name="Yi H."/>
            <person name="Bahn Y.-S."/>
            <person name="Kim J.F."/>
            <person name="Lee D.-W."/>
        </authorList>
    </citation>
    <scope>NUCLEOTIDE SEQUENCE [LARGE SCALE GENOMIC DNA]</scope>
    <source>
        <strain evidence="3 4">ERB 031</strain>
    </source>
</reference>
<evidence type="ECO:0000256" key="1">
    <source>
        <dbReference type="SAM" id="Phobius"/>
    </source>
</evidence>
<feature type="transmembrane region" description="Helical" evidence="1">
    <location>
        <begin position="40"/>
        <end position="61"/>
    </location>
</feature>
<dbReference type="Gene3D" id="3.90.420.10">
    <property type="entry name" value="Oxidoreductase, molybdopterin-binding domain"/>
    <property type="match status" value="1"/>
</dbReference>
<dbReference type="InterPro" id="IPR036374">
    <property type="entry name" value="OxRdtase_Mopterin-bd_sf"/>
</dbReference>
<keyword evidence="1" id="KW-0812">Transmembrane</keyword>
<name>A0A410MG52_9BACI</name>
<dbReference type="InterPro" id="IPR019546">
    <property type="entry name" value="TAT_signal_bac_arc"/>
</dbReference>
<dbReference type="RefSeq" id="WP_128525955.1">
    <property type="nucleotide sequence ID" value="NZ_CP026118.1"/>
</dbReference>
<evidence type="ECO:0000313" key="3">
    <source>
        <dbReference type="EMBL" id="QAS53687.1"/>
    </source>
</evidence>
<dbReference type="AlphaFoldDB" id="A0A410MG52"/>
<dbReference type="PANTHER" id="PTHR43032:SF4">
    <property type="entry name" value="OXIDOREDUCTASE MOLYBDOPTERIN-BINDING DOMAIN-CONTAINING PROTEIN"/>
    <property type="match status" value="1"/>
</dbReference>
<sequence length="367" mass="42756">MRKKLVRLHHLHAFMVIILLLSGTLLYVTPTRTWFNQISFPLVTFHIVIAIIYVVIVIFSLRPLLQYISKAPRLKKFNGRLMITAALLWSGSGVIMYFQASFPVNVRNQAVLIHDLSTLLMMPWIFTHTIGHFFQLRVSWPKWWRTKSPLPPAIQENVWTRRDFLKFSGIGLVFLAIGSSIKWMLPTFSIATEENKRRGYFRIYNVTNDYPRYEESPWNLKIEGLVDRSADLTMEDLRRLPATTFVDDFHCITGWSVHGVEMKGVKVKDLLDDYEIKPGGEFVTAYSGDGEYYDSFRTSQLVDEGALLIYEFDGRPLKKAQGYPCRLYHPSMYGYKSVKWVNRLEFTKERELGYWQKSGGYDVDGYL</sequence>
<dbReference type="InterPro" id="IPR016174">
    <property type="entry name" value="Di-haem_cyt_TM"/>
</dbReference>